<evidence type="ECO:0000256" key="3">
    <source>
        <dbReference type="ARBA" id="ARBA00022801"/>
    </source>
</evidence>
<evidence type="ECO:0000256" key="5">
    <source>
        <dbReference type="ARBA" id="ARBA00023180"/>
    </source>
</evidence>
<evidence type="ECO:0000256" key="2">
    <source>
        <dbReference type="ARBA" id="ARBA00022487"/>
    </source>
</evidence>
<dbReference type="GO" id="GO:0052689">
    <property type="term" value="F:carboxylic ester hydrolase activity"/>
    <property type="evidence" value="ECO:0007669"/>
    <property type="project" value="UniProtKB-KW"/>
</dbReference>
<dbReference type="AlphaFoldDB" id="A0A194PNF5"/>
<keyword evidence="9" id="KW-1185">Reference proteome</keyword>
<keyword evidence="5" id="KW-0325">Glycoprotein</keyword>
<sequence>MAVVKAIFSSRALSIFTAKNNFIKFDNSYTLTIWENISGGCADIQLCDPALLSGGISAESQLTTGYHIVIFIVRRRITRRSSAKSQKQMNTLINSINETSSIKTHLSYIPQSVGSSSSKQQRCGQHKMRAQQWVALWSLWAARLLPQRTPAVRVSGGLLRGSLSPDGSHAAYLGIPYATAGRFQAPKPVTGWSGVLEAQDEHIRCIQRFTATTVLGTEDNCLTLNVYTPINRGRTLPVMVYIHGGGFRDGSGSPFIYGPEYLVKHEVILVTLNYRLEVMGFLCLGIQEAPGNAGLKDQLEALKWVKTNIQAFGGDPNSITLFGESAGSASVVYHLLSPMSAGLFHRAIMQSGSAMSPWSFQFEPVSTASALAAQLGYNTSDPYELYNIFINTSAEKLLSARVPRARGDVVLSENIFVPCADKRIEGNDQFLNDTPYNLLSLGKYTKLPVIVGFNNAEGYMFVGKENDTTISNINFIDSLPRDLIFPTMGEKKSVADTFNKLYMNYEKISKNNLIKFSRYAGDSGITYSVAATVDLMLRSSERPLYAYQFSFSGWMNVVKQLYGFAGAPGATHADELFYLFKLKAKLFQSFLELDMVDKMTTMWTNFAKYGQDPTPAVTQLLPVKWPPTERNNPRVFVIDSQFSTAPLWSGPALLFWNETYSKYRRKG</sequence>
<organism evidence="8 9">
    <name type="scientific">Papilio xuthus</name>
    <name type="common">Asian swallowtail butterfly</name>
    <dbReference type="NCBI Taxonomy" id="66420"/>
    <lineage>
        <taxon>Eukaryota</taxon>
        <taxon>Metazoa</taxon>
        <taxon>Ecdysozoa</taxon>
        <taxon>Arthropoda</taxon>
        <taxon>Hexapoda</taxon>
        <taxon>Insecta</taxon>
        <taxon>Pterygota</taxon>
        <taxon>Neoptera</taxon>
        <taxon>Endopterygota</taxon>
        <taxon>Lepidoptera</taxon>
        <taxon>Glossata</taxon>
        <taxon>Ditrysia</taxon>
        <taxon>Papilionoidea</taxon>
        <taxon>Papilionidae</taxon>
        <taxon>Papilioninae</taxon>
        <taxon>Papilio</taxon>
    </lineage>
</organism>
<dbReference type="PANTHER" id="PTHR11559">
    <property type="entry name" value="CARBOXYLESTERASE"/>
    <property type="match status" value="1"/>
</dbReference>
<gene>
    <name evidence="8" type="ORF">RR46_05770</name>
</gene>
<dbReference type="EC" id="3.1.1.-" evidence="6"/>
<dbReference type="SUPFAM" id="SSF53474">
    <property type="entry name" value="alpha/beta-Hydrolases"/>
    <property type="match status" value="1"/>
</dbReference>
<accession>A0A194PNF5</accession>
<dbReference type="STRING" id="66420.A0A194PNF5"/>
<evidence type="ECO:0000313" key="8">
    <source>
        <dbReference type="EMBL" id="KPI94518.1"/>
    </source>
</evidence>
<keyword evidence="3 6" id="KW-0378">Hydrolase</keyword>
<dbReference type="InterPro" id="IPR019826">
    <property type="entry name" value="Carboxylesterase_B_AS"/>
</dbReference>
<name>A0A194PNF5_PAPXU</name>
<protein>
    <recommendedName>
        <fullName evidence="6">Carboxylic ester hydrolase</fullName>
        <ecNumber evidence="6">3.1.1.-</ecNumber>
    </recommendedName>
</protein>
<dbReference type="InterPro" id="IPR029058">
    <property type="entry name" value="AB_hydrolase_fold"/>
</dbReference>
<feature type="domain" description="Carboxylesterase type B" evidence="7">
    <location>
        <begin position="149"/>
        <end position="642"/>
    </location>
</feature>
<evidence type="ECO:0000313" key="9">
    <source>
        <dbReference type="Proteomes" id="UP000053268"/>
    </source>
</evidence>
<evidence type="ECO:0000256" key="4">
    <source>
        <dbReference type="ARBA" id="ARBA00023157"/>
    </source>
</evidence>
<dbReference type="InterPro" id="IPR050309">
    <property type="entry name" value="Type-B_Carboxylest/Lipase"/>
</dbReference>
<evidence type="ECO:0000259" key="7">
    <source>
        <dbReference type="Pfam" id="PF00135"/>
    </source>
</evidence>
<reference evidence="8 9" key="1">
    <citation type="journal article" date="2015" name="Nat. Commun.">
        <title>Outbred genome sequencing and CRISPR/Cas9 gene editing in butterflies.</title>
        <authorList>
            <person name="Li X."/>
            <person name="Fan D."/>
            <person name="Zhang W."/>
            <person name="Liu G."/>
            <person name="Zhang L."/>
            <person name="Zhao L."/>
            <person name="Fang X."/>
            <person name="Chen L."/>
            <person name="Dong Y."/>
            <person name="Chen Y."/>
            <person name="Ding Y."/>
            <person name="Zhao R."/>
            <person name="Feng M."/>
            <person name="Zhu Y."/>
            <person name="Feng Y."/>
            <person name="Jiang X."/>
            <person name="Zhu D."/>
            <person name="Xiang H."/>
            <person name="Feng X."/>
            <person name="Li S."/>
            <person name="Wang J."/>
            <person name="Zhang G."/>
            <person name="Kronforst M.R."/>
            <person name="Wang W."/>
        </authorList>
    </citation>
    <scope>NUCLEOTIDE SEQUENCE [LARGE SCALE GENOMIC DNA]</scope>
    <source>
        <strain evidence="8">Ya'a_city_454_Px</strain>
        <tissue evidence="8">Whole body</tissue>
    </source>
</reference>
<dbReference type="Gene3D" id="3.40.50.1820">
    <property type="entry name" value="alpha/beta hydrolase"/>
    <property type="match status" value="1"/>
</dbReference>
<keyword evidence="2" id="KW-0719">Serine esterase</keyword>
<evidence type="ECO:0000256" key="6">
    <source>
        <dbReference type="RuleBase" id="RU361235"/>
    </source>
</evidence>
<evidence type="ECO:0000256" key="1">
    <source>
        <dbReference type="ARBA" id="ARBA00005964"/>
    </source>
</evidence>
<comment type="similarity">
    <text evidence="1 6">Belongs to the type-B carboxylesterase/lipase family.</text>
</comment>
<dbReference type="PROSITE" id="PS00122">
    <property type="entry name" value="CARBOXYLESTERASE_B_1"/>
    <property type="match status" value="1"/>
</dbReference>
<proteinExistence type="inferred from homology"/>
<dbReference type="EMBL" id="KQ459598">
    <property type="protein sequence ID" value="KPI94518.1"/>
    <property type="molecule type" value="Genomic_DNA"/>
</dbReference>
<dbReference type="Proteomes" id="UP000053268">
    <property type="component" value="Unassembled WGS sequence"/>
</dbReference>
<dbReference type="Pfam" id="PF00135">
    <property type="entry name" value="COesterase"/>
    <property type="match status" value="1"/>
</dbReference>
<dbReference type="InterPro" id="IPR002018">
    <property type="entry name" value="CarbesteraseB"/>
</dbReference>
<keyword evidence="4" id="KW-1015">Disulfide bond</keyword>